<name>A0A820A7M8_9BILA</name>
<comment type="caution">
    <text evidence="2">The sequence shown here is derived from an EMBL/GenBank/DDBJ whole genome shotgun (WGS) entry which is preliminary data.</text>
</comment>
<accession>A0A820A7M8</accession>
<evidence type="ECO:0000313" key="3">
    <source>
        <dbReference type="Proteomes" id="UP000663868"/>
    </source>
</evidence>
<gene>
    <name evidence="2" type="ORF">KXQ929_LOCUS38934</name>
</gene>
<dbReference type="Gene3D" id="2.10.70.10">
    <property type="entry name" value="Complement Module, domain 1"/>
    <property type="match status" value="1"/>
</dbReference>
<reference evidence="2" key="1">
    <citation type="submission" date="2021-02" db="EMBL/GenBank/DDBJ databases">
        <authorList>
            <person name="Nowell W R."/>
        </authorList>
    </citation>
    <scope>NUCLEOTIDE SEQUENCE</scope>
</reference>
<dbReference type="Proteomes" id="UP000663868">
    <property type="component" value="Unassembled WGS sequence"/>
</dbReference>
<evidence type="ECO:0000313" key="2">
    <source>
        <dbReference type="EMBL" id="CAF4180753.1"/>
    </source>
</evidence>
<evidence type="ECO:0000256" key="1">
    <source>
        <dbReference type="SAM" id="Coils"/>
    </source>
</evidence>
<keyword evidence="1" id="KW-0175">Coiled coil</keyword>
<sequence>CNTPAILSFDPFPNYRPSTIDTVTRKKRDIKEENEQEDEQITKDDTLDLENLRQQVDDVLKKFATFDKRLTTGTHCYDQNTRKIHKNGTKWHVHKCLVCQCKDATSSCEVVC</sequence>
<organism evidence="2 3">
    <name type="scientific">Adineta steineri</name>
    <dbReference type="NCBI Taxonomy" id="433720"/>
    <lineage>
        <taxon>Eukaryota</taxon>
        <taxon>Metazoa</taxon>
        <taxon>Spiralia</taxon>
        <taxon>Gnathifera</taxon>
        <taxon>Rotifera</taxon>
        <taxon>Eurotatoria</taxon>
        <taxon>Bdelloidea</taxon>
        <taxon>Adinetida</taxon>
        <taxon>Adinetidae</taxon>
        <taxon>Adineta</taxon>
    </lineage>
</organism>
<protein>
    <submittedName>
        <fullName evidence="2">Uncharacterized protein</fullName>
    </submittedName>
</protein>
<dbReference type="EMBL" id="CAJOBB010007202">
    <property type="protein sequence ID" value="CAF4180753.1"/>
    <property type="molecule type" value="Genomic_DNA"/>
</dbReference>
<feature type="coiled-coil region" evidence="1">
    <location>
        <begin position="20"/>
        <end position="69"/>
    </location>
</feature>
<dbReference type="AlphaFoldDB" id="A0A820A7M8"/>
<feature type="non-terminal residue" evidence="2">
    <location>
        <position position="112"/>
    </location>
</feature>
<proteinExistence type="predicted"/>